<feature type="domain" description="SnoaL-like" evidence="1">
    <location>
        <begin position="14"/>
        <end position="106"/>
    </location>
</feature>
<evidence type="ECO:0000313" key="3">
    <source>
        <dbReference type="Proteomes" id="UP001501725"/>
    </source>
</evidence>
<accession>A0ABP8HP66</accession>
<evidence type="ECO:0000259" key="1">
    <source>
        <dbReference type="Pfam" id="PF12680"/>
    </source>
</evidence>
<dbReference type="InterPro" id="IPR037401">
    <property type="entry name" value="SnoaL-like"/>
</dbReference>
<dbReference type="Proteomes" id="UP001501725">
    <property type="component" value="Unassembled WGS sequence"/>
</dbReference>
<name>A0ABP8HP66_9BACT</name>
<dbReference type="Pfam" id="PF12680">
    <property type="entry name" value="SnoaL_2"/>
    <property type="match status" value="1"/>
</dbReference>
<keyword evidence="3" id="KW-1185">Reference proteome</keyword>
<sequence length="117" mass="12704">MSEQHKALLLAGNDAIRAGNYDAFADQCTEDTEWVIVGDRTLRGPEAVRAYMRTAYAVPPVFTVDLLIAEGEHLTALGHITLTDEKGSATSYAYCDVWRFRDGKIAGLKAFVLPAGG</sequence>
<evidence type="ECO:0000313" key="2">
    <source>
        <dbReference type="EMBL" id="GAA4342034.1"/>
    </source>
</evidence>
<dbReference type="SUPFAM" id="SSF54427">
    <property type="entry name" value="NTF2-like"/>
    <property type="match status" value="1"/>
</dbReference>
<dbReference type="EMBL" id="BAABGY010000016">
    <property type="protein sequence ID" value="GAA4342034.1"/>
    <property type="molecule type" value="Genomic_DNA"/>
</dbReference>
<comment type="caution">
    <text evidence="2">The sequence shown here is derived from an EMBL/GenBank/DDBJ whole genome shotgun (WGS) entry which is preliminary data.</text>
</comment>
<reference evidence="3" key="1">
    <citation type="journal article" date="2019" name="Int. J. Syst. Evol. Microbiol.">
        <title>The Global Catalogue of Microorganisms (GCM) 10K type strain sequencing project: providing services to taxonomists for standard genome sequencing and annotation.</title>
        <authorList>
            <consortium name="The Broad Institute Genomics Platform"/>
            <consortium name="The Broad Institute Genome Sequencing Center for Infectious Disease"/>
            <person name="Wu L."/>
            <person name="Ma J."/>
        </authorList>
    </citation>
    <scope>NUCLEOTIDE SEQUENCE [LARGE SCALE GENOMIC DNA]</scope>
    <source>
        <strain evidence="3">JCM 17919</strain>
    </source>
</reference>
<dbReference type="Gene3D" id="3.10.450.50">
    <property type="match status" value="1"/>
</dbReference>
<dbReference type="RefSeq" id="WP_345257804.1">
    <property type="nucleotide sequence ID" value="NZ_BAABGY010000016.1"/>
</dbReference>
<protein>
    <recommendedName>
        <fullName evidence="1">SnoaL-like domain-containing protein</fullName>
    </recommendedName>
</protein>
<proteinExistence type="predicted"/>
<gene>
    <name evidence="2" type="ORF">GCM10023184_41040</name>
</gene>
<dbReference type="InterPro" id="IPR032710">
    <property type="entry name" value="NTF2-like_dom_sf"/>
</dbReference>
<organism evidence="2 3">
    <name type="scientific">Flaviaesturariibacter amylovorans</name>
    <dbReference type="NCBI Taxonomy" id="1084520"/>
    <lineage>
        <taxon>Bacteria</taxon>
        <taxon>Pseudomonadati</taxon>
        <taxon>Bacteroidota</taxon>
        <taxon>Chitinophagia</taxon>
        <taxon>Chitinophagales</taxon>
        <taxon>Chitinophagaceae</taxon>
        <taxon>Flaviaestuariibacter</taxon>
    </lineage>
</organism>